<keyword evidence="2" id="KW-1185">Reference proteome</keyword>
<dbReference type="OrthoDB" id="505671at2"/>
<organism evidence="1 2">
    <name type="scientific">Methylotuvimicrobium buryatense</name>
    <name type="common">Methylomicrobium buryatense</name>
    <dbReference type="NCBI Taxonomy" id="95641"/>
    <lineage>
        <taxon>Bacteria</taxon>
        <taxon>Pseudomonadati</taxon>
        <taxon>Pseudomonadota</taxon>
        <taxon>Gammaproteobacteria</taxon>
        <taxon>Methylococcales</taxon>
        <taxon>Methylococcaceae</taxon>
        <taxon>Methylotuvimicrobium</taxon>
    </lineage>
</organism>
<gene>
    <name evidence="1" type="ORF">EQU24_12085</name>
</gene>
<evidence type="ECO:0000313" key="1">
    <source>
        <dbReference type="EMBL" id="QCW82898.1"/>
    </source>
</evidence>
<evidence type="ECO:0000313" key="2">
    <source>
        <dbReference type="Proteomes" id="UP000305881"/>
    </source>
</evidence>
<accession>A0A4P9UNJ5</accession>
<dbReference type="Proteomes" id="UP000305881">
    <property type="component" value="Chromosome"/>
</dbReference>
<dbReference type="AlphaFoldDB" id="A0A4P9UNJ5"/>
<protein>
    <submittedName>
        <fullName evidence="1">Uncharacterized protein</fullName>
    </submittedName>
</protein>
<dbReference type="KEGG" id="mbur:EQU24_12085"/>
<name>A0A4P9UNJ5_METBY</name>
<dbReference type="EMBL" id="CP035467">
    <property type="protein sequence ID" value="QCW82898.1"/>
    <property type="molecule type" value="Genomic_DNA"/>
</dbReference>
<proteinExistence type="predicted"/>
<sequence>MLIVLDAVVSFRSVPRILELFHSQTSLELPWTPHFTSVINWSLRVGLGLLRQVCPTCEPWIAIIDYSIDIGTKKALVVLRVKTQSLRQRGSAIQLQDCECIGLKVRETVNHQTVCQDLEDIFAIAGVPQAIVKDCDYTLAKGVRHWSAKQGKPVPVIDDIGHCMASALKSQFEKTADYKAFTAALGQGAKCLRQTEFACLTPPKLRTKGRFQSISKLGEWGAKMLDVFAVKGGAKKGSVLAKLRTVFPGFLRMKPFIERFALTTKIVSEVMEIIKNKGLNKVTYQQCYQLSKTLPRNSKVKTHLQAWLKKHVQIQAELTELPLLSSSDIIETLFGNYKYMLERSPQADMNRSVLLIPALCGSRKEAVIDQALNKAFQVDLAHWEEKNIPYTVRKKRKEFFKHKSQKSGKIITD</sequence>
<reference evidence="2" key="1">
    <citation type="journal article" date="2019" name="J. Bacteriol.">
        <title>A Mutagenic Screen Identifies a TonB-Dependent Receptor Required for the Lanthanide Metal Switch in the Type I Methanotroph 'Methylotuvimicrobium buryatense' 5GB1C.</title>
        <authorList>
            <person name="Groom J.D."/>
            <person name="Ford S.M."/>
            <person name="Pesesky M.W."/>
            <person name="Lidstrom M.E."/>
        </authorList>
    </citation>
    <scope>NUCLEOTIDE SEQUENCE [LARGE SCALE GENOMIC DNA]</scope>
    <source>
        <strain evidence="2">5GB1C</strain>
    </source>
</reference>